<dbReference type="AlphaFoldDB" id="A0A820IDS3"/>
<dbReference type="EMBL" id="CAJOAZ010016975">
    <property type="protein sequence ID" value="CAF4310507.1"/>
    <property type="molecule type" value="Genomic_DNA"/>
</dbReference>
<evidence type="ECO:0000313" key="3">
    <source>
        <dbReference type="Proteomes" id="UP000663844"/>
    </source>
</evidence>
<dbReference type="PANTHER" id="PTHR47049">
    <property type="entry name" value="PIEZO-TYPE MECHANOSENSITIVE ION CHANNEL HOMOLOG"/>
    <property type="match status" value="1"/>
</dbReference>
<feature type="transmembrane region" description="Helical" evidence="1">
    <location>
        <begin position="98"/>
        <end position="115"/>
    </location>
</feature>
<feature type="transmembrane region" description="Helical" evidence="1">
    <location>
        <begin position="168"/>
        <end position="188"/>
    </location>
</feature>
<keyword evidence="1" id="KW-0472">Membrane</keyword>
<dbReference type="PANTHER" id="PTHR47049:SF2">
    <property type="entry name" value="PIEZO-TYPE MECHANOSENSITIVE ION CHANNEL HOMOLOG"/>
    <property type="match status" value="1"/>
</dbReference>
<sequence length="232" mass="27187">EIHTYAKENTDNSNSVYTQQILESTPEIWQESLYKFYFRANRIYKKIIYYTWRFAEIHSYKLVLFIMVLVSVLRVSAFNVLLIIFVTIGLTLSSLRSLINLLTLISTGIYILASMCYQLEIAKQQIIEKNIFVRNCSQIYPNVTLDASLNSIPNDTAKWFGLELTPNINQFIGLYILLTIILTLDATVRYRQRHRRLTLSVHFNAPLVENRFPILFEPFALKDLFDETREPE</sequence>
<name>A0A820IDS3_9BILA</name>
<feature type="transmembrane region" description="Helical" evidence="1">
    <location>
        <begin position="62"/>
        <end position="86"/>
    </location>
</feature>
<protein>
    <submittedName>
        <fullName evidence="2">Uncharacterized protein</fullName>
    </submittedName>
</protein>
<proteinExistence type="predicted"/>
<dbReference type="Proteomes" id="UP000663844">
    <property type="component" value="Unassembled WGS sequence"/>
</dbReference>
<reference evidence="2" key="1">
    <citation type="submission" date="2021-02" db="EMBL/GenBank/DDBJ databases">
        <authorList>
            <person name="Nowell W R."/>
        </authorList>
    </citation>
    <scope>NUCLEOTIDE SEQUENCE</scope>
</reference>
<evidence type="ECO:0000313" key="2">
    <source>
        <dbReference type="EMBL" id="CAF4310507.1"/>
    </source>
</evidence>
<feature type="non-terminal residue" evidence="2">
    <location>
        <position position="1"/>
    </location>
</feature>
<dbReference type="GO" id="GO:0008381">
    <property type="term" value="F:mechanosensitive monoatomic ion channel activity"/>
    <property type="evidence" value="ECO:0007669"/>
    <property type="project" value="InterPro"/>
</dbReference>
<feature type="non-terminal residue" evidence="2">
    <location>
        <position position="232"/>
    </location>
</feature>
<dbReference type="GO" id="GO:0016020">
    <property type="term" value="C:membrane"/>
    <property type="evidence" value="ECO:0007669"/>
    <property type="project" value="InterPro"/>
</dbReference>
<accession>A0A820IDS3</accession>
<comment type="caution">
    <text evidence="2">The sequence shown here is derived from an EMBL/GenBank/DDBJ whole genome shotgun (WGS) entry which is preliminary data.</text>
</comment>
<gene>
    <name evidence="2" type="ORF">OXD698_LOCUS46605</name>
</gene>
<organism evidence="2 3">
    <name type="scientific">Adineta steineri</name>
    <dbReference type="NCBI Taxonomy" id="433720"/>
    <lineage>
        <taxon>Eukaryota</taxon>
        <taxon>Metazoa</taxon>
        <taxon>Spiralia</taxon>
        <taxon>Gnathifera</taxon>
        <taxon>Rotifera</taxon>
        <taxon>Eurotatoria</taxon>
        <taxon>Bdelloidea</taxon>
        <taxon>Adinetida</taxon>
        <taxon>Adinetidae</taxon>
        <taxon>Adineta</taxon>
    </lineage>
</organism>
<evidence type="ECO:0000256" key="1">
    <source>
        <dbReference type="SAM" id="Phobius"/>
    </source>
</evidence>
<keyword evidence="1" id="KW-1133">Transmembrane helix</keyword>
<dbReference type="InterPro" id="IPR027272">
    <property type="entry name" value="Piezo"/>
</dbReference>
<keyword evidence="1" id="KW-0812">Transmembrane</keyword>